<dbReference type="Pfam" id="PF19406">
    <property type="entry name" value="PKD_5"/>
    <property type="match status" value="4"/>
</dbReference>
<gene>
    <name evidence="2" type="ORF">HH304_18555</name>
</gene>
<dbReference type="InterPro" id="IPR035986">
    <property type="entry name" value="PKD_dom_sf"/>
</dbReference>
<evidence type="ECO:0000259" key="1">
    <source>
        <dbReference type="PROSITE" id="PS50093"/>
    </source>
</evidence>
<dbReference type="CDD" id="cd00146">
    <property type="entry name" value="PKD"/>
    <property type="match status" value="2"/>
</dbReference>
<dbReference type="Pfam" id="PF18911">
    <property type="entry name" value="PKD_4"/>
    <property type="match status" value="2"/>
</dbReference>
<dbReference type="Pfam" id="PF18962">
    <property type="entry name" value="Por_Secre_tail"/>
    <property type="match status" value="1"/>
</dbReference>
<comment type="caution">
    <text evidence="2">The sequence shown here is derived from an EMBL/GenBank/DDBJ whole genome shotgun (WGS) entry which is preliminary data.</text>
</comment>
<accession>A0A848J596</accession>
<organism evidence="2 3">
    <name type="scientific">Marinigracilibium pacificum</name>
    <dbReference type="NCBI Taxonomy" id="2729599"/>
    <lineage>
        <taxon>Bacteria</taxon>
        <taxon>Pseudomonadati</taxon>
        <taxon>Bacteroidota</taxon>
        <taxon>Cytophagia</taxon>
        <taxon>Cytophagales</taxon>
        <taxon>Flammeovirgaceae</taxon>
        <taxon>Marinigracilibium</taxon>
    </lineage>
</organism>
<dbReference type="Gene3D" id="2.60.120.260">
    <property type="entry name" value="Galactose-binding domain-like"/>
    <property type="match status" value="1"/>
</dbReference>
<dbReference type="InterPro" id="IPR022409">
    <property type="entry name" value="PKD/Chitinase_dom"/>
</dbReference>
<dbReference type="InterPro" id="IPR013783">
    <property type="entry name" value="Ig-like_fold"/>
</dbReference>
<evidence type="ECO:0000313" key="3">
    <source>
        <dbReference type="Proteomes" id="UP000559010"/>
    </source>
</evidence>
<dbReference type="NCBIfam" id="TIGR04183">
    <property type="entry name" value="Por_Secre_tail"/>
    <property type="match status" value="1"/>
</dbReference>
<dbReference type="InterPro" id="IPR026444">
    <property type="entry name" value="Secre_tail"/>
</dbReference>
<evidence type="ECO:0000313" key="2">
    <source>
        <dbReference type="EMBL" id="NMM50418.1"/>
    </source>
</evidence>
<protein>
    <submittedName>
        <fullName evidence="2">PKD domain-containing protein</fullName>
    </submittedName>
</protein>
<dbReference type="RefSeq" id="WP_169684786.1">
    <property type="nucleotide sequence ID" value="NZ_JABBNU010000013.1"/>
</dbReference>
<feature type="non-terminal residue" evidence="2">
    <location>
        <position position="1"/>
    </location>
</feature>
<reference evidence="2 3" key="1">
    <citation type="submission" date="2020-04" db="EMBL/GenBank/DDBJ databases">
        <title>Flammeovirgaceae bacterium KN852 isolated from deep sea.</title>
        <authorList>
            <person name="Zhang D.-C."/>
        </authorList>
    </citation>
    <scope>NUCLEOTIDE SEQUENCE [LARGE SCALE GENOMIC DNA]</scope>
    <source>
        <strain evidence="2 3">KN852</strain>
    </source>
</reference>
<dbReference type="InterPro" id="IPR045828">
    <property type="entry name" value="PKD_Bacteroidetes"/>
</dbReference>
<proteinExistence type="predicted"/>
<keyword evidence="3" id="KW-1185">Reference proteome</keyword>
<dbReference type="EMBL" id="JABBNU010000013">
    <property type="protein sequence ID" value="NMM50418.1"/>
    <property type="molecule type" value="Genomic_DNA"/>
</dbReference>
<dbReference type="SUPFAM" id="SSF49299">
    <property type="entry name" value="PKD domain"/>
    <property type="match status" value="3"/>
</dbReference>
<feature type="domain" description="PKD" evidence="1">
    <location>
        <begin position="942"/>
        <end position="992"/>
    </location>
</feature>
<dbReference type="SMART" id="SM00089">
    <property type="entry name" value="PKD"/>
    <property type="match status" value="2"/>
</dbReference>
<dbReference type="Gene3D" id="2.60.40.10">
    <property type="entry name" value="Immunoglobulins"/>
    <property type="match status" value="3"/>
</dbReference>
<name>A0A848J596_9BACT</name>
<feature type="domain" description="PKD" evidence="1">
    <location>
        <begin position="1025"/>
        <end position="1074"/>
    </location>
</feature>
<dbReference type="PROSITE" id="PS50093">
    <property type="entry name" value="PKD"/>
    <property type="match status" value="2"/>
</dbReference>
<dbReference type="InterPro" id="IPR000601">
    <property type="entry name" value="PKD_dom"/>
</dbReference>
<sequence>GVSGATITLQSVNYNGLTGNYVAGQSFTSGSNLVESLANTTTSSVTVEYTFAVSASGCANPSTQTVSVVVSPIPSLVVTNNSSSICSGETTDIQLSGTTSGATISLAAVNYNGLTGGGYGAGGTLSYGDAIAETLTNPGLTPITIDYVFTVSGNGCTGATITESVTVSPTPDLTITNNTPAVCSGETINLRLNSGVSGATITLQSVNYNGLTGNYVAGQSFTSGSNLVESLANTTTSSVTVEYTFAVSASGCANPSTQTVSVVVSPQLNISNPISDLSDEICTGDQLNFTPTSTVSGTVFNWTSTIVGSIDPATVTANGSGPINDTPLNTGTAIGEIIYTITPEFNGCTGLSREYVVKVNPEVQVSVASNTIDICGNQTTNIQLNEANSISGTIFTWTVVSDANISGASNGSGTVISQTLNNSSNISGTVVYTVTPSINGCPGNPYDITVTVKPIPTVSALPSAESICNGTSTNITLSNPNNVAGTTYTWTATADASISGASNGSGSVIQQTLINSGSNGAVVQYQITPWANGCAGNPISAFVTVNPELIADAGADQVICEGSSVTLGGAPSASGGSGSYNYNWNGPNGFSSALANPTNIIPDVGINNYQLVVTDSRGCLSMMAQVTITVDEAPQVYAGDDIQICRDGEVTLAGSIGGSTSEAYWSSPSGTGGFSPSNLFSEAITYTPTQAEIDARQVVLTLTTNDPAGPCPVVSDQVFIVINDLPNAGFTGLPTELAENDPPVELTPFNSGGNFFFNGINFGTNFFDPNPNTGTNASLGDNDITYTFTDINGCTNSTTQTVFINALTPINFFVGDSTVDASGNPVVCSNEGLQLLVGVPTPDQAVYDANTPPNTVGFFTGANVIEINGEFYFDPAAAGTGIHQVTYTYTNESSATNKLTKDLFVFGAPIIDFSVSEQCVSDPVAFEDKSTIEASPFSEGLVSWNWEFGDASMNDNRQDPDHQYSFAGSYDVTLTATTARGCTDTGTKTVKVGAVPQIDFLVSRVCNGDQSIFTPNVSLPDTEIVGWLWEFGDGTQSVNKNATYTYPAQGNYMTSLTVETTEGCIETKQEEIFILPRVVLTNDPVNPYLATFNSGLEGWVAQGENLSWEVGNPSAGTINSIDGQAWVTNASGSPSVSEDSWVNCPCFDFSNTSRPMLSLDYFSDLFSEDGAVIQYSLNGGETWEVLGQTNEGINWYSSNKVTSRPGNQDGFNSYGWNTSETDWKTGRIYLDELIGQPSVRLRVAFSTGPNPPLGSQFDGFAFDNFKIFERSRNVLVEQFSNLDPSVLTGTVESIDRLQNVGDEVLLMHYFMDIPFADSLYDANRGDQGARGLYYSISQTPTTVIDGNIYNGLSSDWIVDDVLTRSLIDPDFNVDIDFPVPNERYILTFDVDITSIYDRAAEDLFVQTVVVENEVMLSNGDIIPNLVKQFMPSAAGTLYRFNWAQGERRSLRFDWEITAYDPSQLGVIVFIQNSNGEVLQSQFVKAPDFGYENSLLTGIEDDFENTKVLLYPNPAKEHTTLLLEEPTKKDIELILYDSKGSVIREDIILKGNKEIEIDLIGLPTGIYNLQLVNEGQSLGTLRVIKN</sequence>
<dbReference type="Proteomes" id="UP000559010">
    <property type="component" value="Unassembled WGS sequence"/>
</dbReference>